<accession>A0A1Q8QXF6</accession>
<keyword evidence="2 8" id="KW-0597">Phosphoprotein</keyword>
<dbReference type="InterPro" id="IPR039420">
    <property type="entry name" value="WalR-like"/>
</dbReference>
<comment type="function">
    <text evidence="7">May play the central regulatory role in sporulation. It may be an element of the effector pathway responsible for the activation of sporulation genes in response to nutritional stress. Spo0A may act in concert with spo0H (a sigma factor) to control the expression of some genes that are critical to the sporulation process.</text>
</comment>
<dbReference type="FunFam" id="3.40.50.2300:FF:000001">
    <property type="entry name" value="DNA-binding response regulator PhoB"/>
    <property type="match status" value="1"/>
</dbReference>
<dbReference type="CDD" id="cd00383">
    <property type="entry name" value="trans_reg_C"/>
    <property type="match status" value="1"/>
</dbReference>
<feature type="modified residue" description="4-aspartylphosphate" evidence="8">
    <location>
        <position position="53"/>
    </location>
</feature>
<dbReference type="SUPFAM" id="SSF52172">
    <property type="entry name" value="CheY-like"/>
    <property type="match status" value="1"/>
</dbReference>
<evidence type="ECO:0000256" key="3">
    <source>
        <dbReference type="ARBA" id="ARBA00023012"/>
    </source>
</evidence>
<protein>
    <recommendedName>
        <fullName evidence="1">Stage 0 sporulation protein A homolog</fullName>
    </recommendedName>
</protein>
<evidence type="ECO:0000259" key="10">
    <source>
        <dbReference type="PROSITE" id="PS50110"/>
    </source>
</evidence>
<evidence type="ECO:0000259" key="11">
    <source>
        <dbReference type="PROSITE" id="PS51755"/>
    </source>
</evidence>
<evidence type="ECO:0000256" key="2">
    <source>
        <dbReference type="ARBA" id="ARBA00022553"/>
    </source>
</evidence>
<keyword evidence="4" id="KW-0805">Transcription regulation</keyword>
<dbReference type="InterPro" id="IPR016032">
    <property type="entry name" value="Sig_transdc_resp-reg_C-effctor"/>
</dbReference>
<dbReference type="GO" id="GO:0000156">
    <property type="term" value="F:phosphorelay response regulator activity"/>
    <property type="evidence" value="ECO:0007669"/>
    <property type="project" value="TreeGrafter"/>
</dbReference>
<dbReference type="Proteomes" id="UP000186102">
    <property type="component" value="Unassembled WGS sequence"/>
</dbReference>
<feature type="DNA-binding region" description="OmpR/PhoB-type" evidence="9">
    <location>
        <begin position="125"/>
        <end position="230"/>
    </location>
</feature>
<dbReference type="InterPro" id="IPR001867">
    <property type="entry name" value="OmpR/PhoB-type_DNA-bd"/>
</dbReference>
<dbReference type="PROSITE" id="PS50110">
    <property type="entry name" value="RESPONSE_REGULATORY"/>
    <property type="match status" value="1"/>
</dbReference>
<dbReference type="EMBL" id="MLBF01000012">
    <property type="protein sequence ID" value="OLN31960.1"/>
    <property type="molecule type" value="Genomic_DNA"/>
</dbReference>
<proteinExistence type="predicted"/>
<dbReference type="InterPro" id="IPR011006">
    <property type="entry name" value="CheY-like_superfamily"/>
</dbReference>
<name>A0A1Q8QXF6_9FIRM</name>
<evidence type="ECO:0000256" key="9">
    <source>
        <dbReference type="PROSITE-ProRule" id="PRU01091"/>
    </source>
</evidence>
<evidence type="ECO:0000313" key="13">
    <source>
        <dbReference type="Proteomes" id="UP000186102"/>
    </source>
</evidence>
<dbReference type="Pfam" id="PF00072">
    <property type="entry name" value="Response_reg"/>
    <property type="match status" value="1"/>
</dbReference>
<dbReference type="STRING" id="1888891.DSOL_2053"/>
<dbReference type="GO" id="GO:0005829">
    <property type="term" value="C:cytosol"/>
    <property type="evidence" value="ECO:0007669"/>
    <property type="project" value="TreeGrafter"/>
</dbReference>
<dbReference type="CDD" id="cd17574">
    <property type="entry name" value="REC_OmpR"/>
    <property type="match status" value="1"/>
</dbReference>
<dbReference type="Gene3D" id="1.10.10.10">
    <property type="entry name" value="Winged helix-like DNA-binding domain superfamily/Winged helix DNA-binding domain"/>
    <property type="match status" value="1"/>
</dbReference>
<evidence type="ECO:0000256" key="1">
    <source>
        <dbReference type="ARBA" id="ARBA00018672"/>
    </source>
</evidence>
<organism evidence="12 13">
    <name type="scientific">Desulfosporosinus metallidurans</name>
    <dbReference type="NCBI Taxonomy" id="1888891"/>
    <lineage>
        <taxon>Bacteria</taxon>
        <taxon>Bacillati</taxon>
        <taxon>Bacillota</taxon>
        <taxon>Clostridia</taxon>
        <taxon>Eubacteriales</taxon>
        <taxon>Desulfitobacteriaceae</taxon>
        <taxon>Desulfosporosinus</taxon>
    </lineage>
</organism>
<dbReference type="InterPro" id="IPR001789">
    <property type="entry name" value="Sig_transdc_resp-reg_receiver"/>
</dbReference>
<evidence type="ECO:0000313" key="12">
    <source>
        <dbReference type="EMBL" id="OLN31960.1"/>
    </source>
</evidence>
<feature type="domain" description="Response regulatory" evidence="10">
    <location>
        <begin position="4"/>
        <end position="117"/>
    </location>
</feature>
<keyword evidence="13" id="KW-1185">Reference proteome</keyword>
<evidence type="ECO:0000256" key="6">
    <source>
        <dbReference type="ARBA" id="ARBA00023163"/>
    </source>
</evidence>
<dbReference type="GO" id="GO:0006355">
    <property type="term" value="P:regulation of DNA-templated transcription"/>
    <property type="evidence" value="ECO:0007669"/>
    <property type="project" value="InterPro"/>
</dbReference>
<dbReference type="SMART" id="SM00448">
    <property type="entry name" value="REC"/>
    <property type="match status" value="1"/>
</dbReference>
<dbReference type="GO" id="GO:0000976">
    <property type="term" value="F:transcription cis-regulatory region binding"/>
    <property type="evidence" value="ECO:0007669"/>
    <property type="project" value="TreeGrafter"/>
</dbReference>
<comment type="caution">
    <text evidence="12">The sequence shown here is derived from an EMBL/GenBank/DDBJ whole genome shotgun (WGS) entry which is preliminary data.</text>
</comment>
<evidence type="ECO:0000256" key="4">
    <source>
        <dbReference type="ARBA" id="ARBA00023015"/>
    </source>
</evidence>
<evidence type="ECO:0000256" key="8">
    <source>
        <dbReference type="PROSITE-ProRule" id="PRU00169"/>
    </source>
</evidence>
<gene>
    <name evidence="12" type="ORF">DSOL_2053</name>
</gene>
<dbReference type="AlphaFoldDB" id="A0A1Q8QXF6"/>
<evidence type="ECO:0000256" key="5">
    <source>
        <dbReference type="ARBA" id="ARBA00023125"/>
    </source>
</evidence>
<dbReference type="PANTHER" id="PTHR48111:SF22">
    <property type="entry name" value="REGULATOR OF RPOS"/>
    <property type="match status" value="1"/>
</dbReference>
<dbReference type="PANTHER" id="PTHR48111">
    <property type="entry name" value="REGULATOR OF RPOS"/>
    <property type="match status" value="1"/>
</dbReference>
<dbReference type="SUPFAM" id="SSF46894">
    <property type="entry name" value="C-terminal effector domain of the bipartite response regulators"/>
    <property type="match status" value="1"/>
</dbReference>
<dbReference type="Gene3D" id="6.10.250.690">
    <property type="match status" value="1"/>
</dbReference>
<keyword evidence="3" id="KW-0902">Two-component regulatory system</keyword>
<keyword evidence="5 9" id="KW-0238">DNA-binding</keyword>
<dbReference type="GO" id="GO:0032993">
    <property type="term" value="C:protein-DNA complex"/>
    <property type="evidence" value="ECO:0007669"/>
    <property type="project" value="TreeGrafter"/>
</dbReference>
<evidence type="ECO:0000256" key="7">
    <source>
        <dbReference type="ARBA" id="ARBA00024867"/>
    </source>
</evidence>
<feature type="domain" description="OmpR/PhoB-type" evidence="11">
    <location>
        <begin position="125"/>
        <end position="230"/>
    </location>
</feature>
<dbReference type="PROSITE" id="PS51755">
    <property type="entry name" value="OMPR_PHOB"/>
    <property type="match status" value="1"/>
</dbReference>
<dbReference type="Pfam" id="PF00486">
    <property type="entry name" value="Trans_reg_C"/>
    <property type="match status" value="1"/>
</dbReference>
<dbReference type="InterPro" id="IPR036388">
    <property type="entry name" value="WH-like_DNA-bd_sf"/>
</dbReference>
<reference evidence="12 13" key="1">
    <citation type="submission" date="2016-09" db="EMBL/GenBank/DDBJ databases">
        <title>Complete genome of Desulfosporosinus sp. OL.</title>
        <authorList>
            <person name="Mardanov A."/>
            <person name="Beletsky A."/>
            <person name="Panova A."/>
            <person name="Karnachuk O."/>
            <person name="Ravin N."/>
        </authorList>
    </citation>
    <scope>NUCLEOTIDE SEQUENCE [LARGE SCALE GENOMIC DNA]</scope>
    <source>
        <strain evidence="12 13">OL</strain>
    </source>
</reference>
<dbReference type="Gene3D" id="3.40.50.2300">
    <property type="match status" value="1"/>
</dbReference>
<sequence length="246" mass="27662">MSSKILIIEDEEKIARFVELELGYEGYTTKKAFDGRTGLELAETGEFDLVLLDVMLPQLSGMEVLRRLRRTSSVPIIMLTARDSVMDKVSGLDSGASDYITKPFAIEELLARIRTALRKTMPEDVGVLSASGLLLDTSRRTVTMMDTPIDLTKREFDLLHYLLKNKGLVISREALLENVRRVACAQRMSCFSADGRTERVSNTHTPTDLPFQTDCVRCQEYRPAGFGRLDRLGTISGCYLQCEHRS</sequence>
<keyword evidence="6" id="KW-0804">Transcription</keyword>